<proteinExistence type="predicted"/>
<dbReference type="InterPro" id="IPR036188">
    <property type="entry name" value="FAD/NAD-bd_sf"/>
</dbReference>
<accession>A0A8J3ZFA3</accession>
<dbReference type="EMBL" id="BOPG01000084">
    <property type="protein sequence ID" value="GIJ62894.1"/>
    <property type="molecule type" value="Genomic_DNA"/>
</dbReference>
<dbReference type="Gene3D" id="3.50.50.60">
    <property type="entry name" value="FAD/NAD(P)-binding domain"/>
    <property type="match status" value="2"/>
</dbReference>
<dbReference type="AlphaFoldDB" id="A0A8J3ZFA3"/>
<name>A0A8J3ZFA3_9ACTN</name>
<dbReference type="SUPFAM" id="SSF51905">
    <property type="entry name" value="FAD/NAD(P)-binding domain"/>
    <property type="match status" value="1"/>
</dbReference>
<protein>
    <submittedName>
        <fullName evidence="3">Monooxygenase</fullName>
    </submittedName>
</protein>
<keyword evidence="4" id="KW-1185">Reference proteome</keyword>
<keyword evidence="3" id="KW-0503">Monooxygenase</keyword>
<dbReference type="GO" id="GO:0071949">
    <property type="term" value="F:FAD binding"/>
    <property type="evidence" value="ECO:0007669"/>
    <property type="project" value="InterPro"/>
</dbReference>
<dbReference type="InterPro" id="IPR002938">
    <property type="entry name" value="FAD-bd"/>
</dbReference>
<dbReference type="Proteomes" id="UP000612585">
    <property type="component" value="Unassembled WGS sequence"/>
</dbReference>
<dbReference type="PANTHER" id="PTHR43476">
    <property type="entry name" value="3-(3-HYDROXY-PHENYL)PROPIONATE/3-HYDROXYCINNAMIC ACID HYDROXYLASE"/>
    <property type="match status" value="1"/>
</dbReference>
<dbReference type="Pfam" id="PF01494">
    <property type="entry name" value="FAD_binding_3"/>
    <property type="match status" value="1"/>
</dbReference>
<dbReference type="NCBIfam" id="NF004834">
    <property type="entry name" value="PRK06185.1-3"/>
    <property type="match status" value="1"/>
</dbReference>
<evidence type="ECO:0000259" key="2">
    <source>
        <dbReference type="Pfam" id="PF01494"/>
    </source>
</evidence>
<keyword evidence="1" id="KW-0560">Oxidoreductase</keyword>
<dbReference type="PRINTS" id="PR00420">
    <property type="entry name" value="RNGMNOXGNASE"/>
</dbReference>
<sequence length="379" mass="41590">MLALLLARQGRSVIVLEKHADFLRDFRGDTVHPSTLDVLADLGLMDKLAALPHRLVRQLRFTFADRTVTVADFSRLRCRHPYVMFLPQWDFLELLGSEGTFTLLREHEVVGLVRTGGAVGGVVARTPSGEEVEIRAPLTVAADGRHSAVRRLLDLRPKEFGAPMDVLWFRLPRESGDRDGVDVRVGSGHLLISIDRGDYWQCGLVVPKGGYEAIGAAGLPAFRETLAGLAPSLRGRLHAIGQWDDVRKLTVRVNRLRRWYADGVLLIGDAAHAMSPVGAVGINLAIQDAVAAARLLAGPLARGRVTTRDLARVQRRRVWPTRVTQLGQRVAQRAVVRRALATSGPVRSPAPTRLLDRFPALQAVPARIVGIGVRPERVS</sequence>
<dbReference type="PANTHER" id="PTHR43476:SF5">
    <property type="entry name" value="FAD-DEPENDENT MONOOXYGENASE"/>
    <property type="match status" value="1"/>
</dbReference>
<evidence type="ECO:0000313" key="4">
    <source>
        <dbReference type="Proteomes" id="UP000612585"/>
    </source>
</evidence>
<feature type="domain" description="FAD-binding" evidence="2">
    <location>
        <begin position="1"/>
        <end position="309"/>
    </location>
</feature>
<reference evidence="3" key="1">
    <citation type="submission" date="2021-01" db="EMBL/GenBank/DDBJ databases">
        <title>Whole genome shotgun sequence of Virgisporangium aurantiacum NBRC 16421.</title>
        <authorList>
            <person name="Komaki H."/>
            <person name="Tamura T."/>
        </authorList>
    </citation>
    <scope>NUCLEOTIDE SEQUENCE</scope>
    <source>
        <strain evidence="3">NBRC 16421</strain>
    </source>
</reference>
<gene>
    <name evidence="3" type="ORF">Vau01_104100</name>
</gene>
<evidence type="ECO:0000256" key="1">
    <source>
        <dbReference type="ARBA" id="ARBA00023002"/>
    </source>
</evidence>
<dbReference type="GO" id="GO:0004497">
    <property type="term" value="F:monooxygenase activity"/>
    <property type="evidence" value="ECO:0007669"/>
    <property type="project" value="UniProtKB-KW"/>
</dbReference>
<evidence type="ECO:0000313" key="3">
    <source>
        <dbReference type="EMBL" id="GIJ62894.1"/>
    </source>
</evidence>
<comment type="caution">
    <text evidence="3">The sequence shown here is derived from an EMBL/GenBank/DDBJ whole genome shotgun (WGS) entry which is preliminary data.</text>
</comment>
<organism evidence="3 4">
    <name type="scientific">Virgisporangium aurantiacum</name>
    <dbReference type="NCBI Taxonomy" id="175570"/>
    <lineage>
        <taxon>Bacteria</taxon>
        <taxon>Bacillati</taxon>
        <taxon>Actinomycetota</taxon>
        <taxon>Actinomycetes</taxon>
        <taxon>Micromonosporales</taxon>
        <taxon>Micromonosporaceae</taxon>
        <taxon>Virgisporangium</taxon>
    </lineage>
</organism>
<dbReference type="InterPro" id="IPR050631">
    <property type="entry name" value="PheA/TfdB_FAD_monoxygenase"/>
</dbReference>